<dbReference type="Proteomes" id="UP001345219">
    <property type="component" value="Chromosome 11"/>
</dbReference>
<evidence type="ECO:0000313" key="3">
    <source>
        <dbReference type="Proteomes" id="UP001345219"/>
    </source>
</evidence>
<name>A0AAN7KGM9_9MYRT</name>
<organism evidence="2 3">
    <name type="scientific">Trapa incisa</name>
    <dbReference type="NCBI Taxonomy" id="236973"/>
    <lineage>
        <taxon>Eukaryota</taxon>
        <taxon>Viridiplantae</taxon>
        <taxon>Streptophyta</taxon>
        <taxon>Embryophyta</taxon>
        <taxon>Tracheophyta</taxon>
        <taxon>Spermatophyta</taxon>
        <taxon>Magnoliopsida</taxon>
        <taxon>eudicotyledons</taxon>
        <taxon>Gunneridae</taxon>
        <taxon>Pentapetalae</taxon>
        <taxon>rosids</taxon>
        <taxon>malvids</taxon>
        <taxon>Myrtales</taxon>
        <taxon>Lythraceae</taxon>
        <taxon>Trapa</taxon>
    </lineage>
</organism>
<proteinExistence type="predicted"/>
<accession>A0AAN7KGM9</accession>
<protein>
    <submittedName>
        <fullName evidence="2">Uncharacterized protein</fullName>
    </submittedName>
</protein>
<dbReference type="AlphaFoldDB" id="A0AAN7KGM9"/>
<sequence>MLEAPIGRINPFESAVQEWRQRAVSSEAKVTELQLKVSMLRDKVDSLNKTLRTESMKRARHPQAPLVLSSQDEAGKRVLICSLEENGNNHLDGTDAGLIGGGKYLHRQQNLAVSSLRYGNSTTKQNHAKAMFALNFASTLSLGKQIDFRVTQIATTMKCATGLCVRHCYDLL</sequence>
<dbReference type="PANTHER" id="PTHR35468">
    <property type="entry name" value="MYOSIN-LIKE PROTEIN"/>
    <property type="match status" value="1"/>
</dbReference>
<keyword evidence="3" id="KW-1185">Reference proteome</keyword>
<gene>
    <name evidence="2" type="ORF">SAY87_013651</name>
</gene>
<feature type="coiled-coil region" evidence="1">
    <location>
        <begin position="16"/>
        <end position="50"/>
    </location>
</feature>
<evidence type="ECO:0000313" key="2">
    <source>
        <dbReference type="EMBL" id="KAK4764213.1"/>
    </source>
</evidence>
<comment type="caution">
    <text evidence="2">The sequence shown here is derived from an EMBL/GenBank/DDBJ whole genome shotgun (WGS) entry which is preliminary data.</text>
</comment>
<reference evidence="2 3" key="1">
    <citation type="journal article" date="2023" name="Hortic Res">
        <title>Pangenome of water caltrop reveals structural variations and asymmetric subgenome divergence after allopolyploidization.</title>
        <authorList>
            <person name="Zhang X."/>
            <person name="Chen Y."/>
            <person name="Wang L."/>
            <person name="Yuan Y."/>
            <person name="Fang M."/>
            <person name="Shi L."/>
            <person name="Lu R."/>
            <person name="Comes H.P."/>
            <person name="Ma Y."/>
            <person name="Chen Y."/>
            <person name="Huang G."/>
            <person name="Zhou Y."/>
            <person name="Zheng Z."/>
            <person name="Qiu Y."/>
        </authorList>
    </citation>
    <scope>NUCLEOTIDE SEQUENCE [LARGE SCALE GENOMIC DNA]</scope>
    <source>
        <tissue evidence="2">Roots</tissue>
    </source>
</reference>
<dbReference type="EMBL" id="JAXIOK010000008">
    <property type="protein sequence ID" value="KAK4764213.1"/>
    <property type="molecule type" value="Genomic_DNA"/>
</dbReference>
<evidence type="ECO:0000256" key="1">
    <source>
        <dbReference type="SAM" id="Coils"/>
    </source>
</evidence>
<dbReference type="PANTHER" id="PTHR35468:SF1">
    <property type="entry name" value="MYOSIN-LIKE PROTEIN"/>
    <property type="match status" value="1"/>
</dbReference>
<keyword evidence="1" id="KW-0175">Coiled coil</keyword>